<evidence type="ECO:0000259" key="4">
    <source>
        <dbReference type="PROSITE" id="PS50987"/>
    </source>
</evidence>
<comment type="caution">
    <text evidence="5">The sequence shown here is derived from an EMBL/GenBank/DDBJ whole genome shotgun (WGS) entry which is preliminary data.</text>
</comment>
<evidence type="ECO:0000313" key="5">
    <source>
        <dbReference type="EMBL" id="CAH1853767.1"/>
    </source>
</evidence>
<gene>
    <name evidence="5" type="ORF">LMG032447_00712</name>
</gene>
<evidence type="ECO:0000256" key="1">
    <source>
        <dbReference type="ARBA" id="ARBA00023015"/>
    </source>
</evidence>
<accession>A0ABM9D3N7</accession>
<dbReference type="InterPro" id="IPR011991">
    <property type="entry name" value="ArsR-like_HTH"/>
</dbReference>
<evidence type="ECO:0000313" key="6">
    <source>
        <dbReference type="Proteomes" id="UP000838102"/>
    </source>
</evidence>
<keyword evidence="2" id="KW-0238">DNA-binding</keyword>
<protein>
    <recommendedName>
        <fullName evidence="4">HTH arsR-type domain-containing protein</fullName>
    </recommendedName>
</protein>
<name>A0ABM9D3N7_9LACO</name>
<dbReference type="EMBL" id="CAKOEU010000003">
    <property type="protein sequence ID" value="CAH1853767.1"/>
    <property type="molecule type" value="Genomic_DNA"/>
</dbReference>
<dbReference type="InterPro" id="IPR036390">
    <property type="entry name" value="WH_DNA-bd_sf"/>
</dbReference>
<dbReference type="InterPro" id="IPR051081">
    <property type="entry name" value="HTH_MetalResp_TranReg"/>
</dbReference>
<dbReference type="SUPFAM" id="SSF46785">
    <property type="entry name" value="Winged helix' DNA-binding domain"/>
    <property type="match status" value="1"/>
</dbReference>
<dbReference type="InterPro" id="IPR001845">
    <property type="entry name" value="HTH_ArsR_DNA-bd_dom"/>
</dbReference>
<dbReference type="PANTHER" id="PTHR33154:SF33">
    <property type="entry name" value="TRANSCRIPTIONAL REPRESSOR SDPR"/>
    <property type="match status" value="1"/>
</dbReference>
<sequence>MKLDENIFKALANQTRIDILAWLKKPEVEFTDVPVENIRYMLQHFGGVCGSSIVIRSGLSQSTISNYLKILVQVDLVQTERHGKWTYYRRNESMIQNLGKNIQRDL</sequence>
<dbReference type="Proteomes" id="UP000838102">
    <property type="component" value="Unassembled WGS sequence"/>
</dbReference>
<evidence type="ECO:0000256" key="3">
    <source>
        <dbReference type="ARBA" id="ARBA00023163"/>
    </source>
</evidence>
<dbReference type="CDD" id="cd00090">
    <property type="entry name" value="HTH_ARSR"/>
    <property type="match status" value="1"/>
</dbReference>
<evidence type="ECO:0000256" key="2">
    <source>
        <dbReference type="ARBA" id="ARBA00023125"/>
    </source>
</evidence>
<proteinExistence type="predicted"/>
<dbReference type="Gene3D" id="1.10.10.10">
    <property type="entry name" value="Winged helix-like DNA-binding domain superfamily/Winged helix DNA-binding domain"/>
    <property type="match status" value="1"/>
</dbReference>
<dbReference type="RefSeq" id="WP_248706130.1">
    <property type="nucleotide sequence ID" value="NZ_CAKOET010000003.1"/>
</dbReference>
<keyword evidence="3" id="KW-0804">Transcription</keyword>
<keyword evidence="1" id="KW-0805">Transcription regulation</keyword>
<dbReference type="InterPro" id="IPR036388">
    <property type="entry name" value="WH-like_DNA-bd_sf"/>
</dbReference>
<dbReference type="PANTHER" id="PTHR33154">
    <property type="entry name" value="TRANSCRIPTIONAL REGULATOR, ARSR FAMILY"/>
    <property type="match status" value="1"/>
</dbReference>
<keyword evidence="6" id="KW-1185">Reference proteome</keyword>
<dbReference type="PROSITE" id="PS50987">
    <property type="entry name" value="HTH_ARSR_2"/>
    <property type="match status" value="1"/>
</dbReference>
<feature type="domain" description="HTH arsR-type" evidence="4">
    <location>
        <begin position="1"/>
        <end position="106"/>
    </location>
</feature>
<dbReference type="SMART" id="SM00418">
    <property type="entry name" value="HTH_ARSR"/>
    <property type="match status" value="1"/>
</dbReference>
<reference evidence="5" key="1">
    <citation type="submission" date="2022-03" db="EMBL/GenBank/DDBJ databases">
        <authorList>
            <person name="Hettiarachchi G."/>
        </authorList>
    </citation>
    <scope>NUCLEOTIDE SEQUENCE</scope>
    <source>
        <strain evidence="5">LMG 32447</strain>
    </source>
</reference>
<organism evidence="5 6">
    <name type="scientific">Convivina praedatoris</name>
    <dbReference type="NCBI Taxonomy" id="2880963"/>
    <lineage>
        <taxon>Bacteria</taxon>
        <taxon>Bacillati</taxon>
        <taxon>Bacillota</taxon>
        <taxon>Bacilli</taxon>
        <taxon>Lactobacillales</taxon>
        <taxon>Lactobacillaceae</taxon>
        <taxon>Convivina</taxon>
    </lineage>
</organism>